<dbReference type="SUPFAM" id="SSF46689">
    <property type="entry name" value="Homeodomain-like"/>
    <property type="match status" value="1"/>
</dbReference>
<protein>
    <recommendedName>
        <fullName evidence="3">Helix-turn-helix domain-containing protein</fullName>
    </recommendedName>
</protein>
<dbReference type="RefSeq" id="WP_101638154.1">
    <property type="nucleotide sequence ID" value="NZ_JBKUIE010000001.1"/>
</dbReference>
<dbReference type="GeneID" id="81708572"/>
<accession>A0A2I1KSY2</accession>
<evidence type="ECO:0008006" key="3">
    <source>
        <dbReference type="Google" id="ProtNLM"/>
    </source>
</evidence>
<dbReference type="Proteomes" id="UP000234778">
    <property type="component" value="Unassembled WGS sequence"/>
</dbReference>
<proteinExistence type="predicted"/>
<evidence type="ECO:0000313" key="2">
    <source>
        <dbReference type="Proteomes" id="UP000234778"/>
    </source>
</evidence>
<evidence type="ECO:0000313" key="1">
    <source>
        <dbReference type="EMBL" id="PKY98728.1"/>
    </source>
</evidence>
<name>A0A2I1KSY2_9ACTO</name>
<dbReference type="AlphaFoldDB" id="A0A2I1KSY2"/>
<gene>
    <name evidence="1" type="ORF">CYJ26_06460</name>
</gene>
<dbReference type="EMBL" id="PKHA01000005">
    <property type="protein sequence ID" value="PKY98728.1"/>
    <property type="molecule type" value="Genomic_DNA"/>
</dbReference>
<dbReference type="InterPro" id="IPR009057">
    <property type="entry name" value="Homeodomain-like_sf"/>
</dbReference>
<sequence>MTPRHTKTPAIAGISTLQAEVLQHVANEEATRAGDARRARALLLATQGVSNATLARQTGASPTTTLAWRRQMAADGLASLALRRSGSGRPGSIPGLELARVADALTRNEHSRQPLSSRALAIRLGVSASTLTRVRADLRIGQGSSPPPRHHLVEVVGVLVARELAAVAVALDPATNAVFLRSRRGPHMRGSCPGGLVAAMGAVDLLRAHYLAEPARQPATPHHAEELAKEVNARWEGFLTELASQWPTGAHLHVVATGAVQMPGGPASGSLAPRRGPALLRVRHTASAGWAHGRMTMIARVLRAAGGRENLTALPQLLAALDRALADLEPGHGARGGTRTREAAASAHEQGLVWVAPRELAEAAARRSRADLIERTRGF</sequence>
<comment type="caution">
    <text evidence="1">The sequence shown here is derived from an EMBL/GenBank/DDBJ whole genome shotgun (WGS) entry which is preliminary data.</text>
</comment>
<reference evidence="1 2" key="1">
    <citation type="submission" date="2017-12" db="EMBL/GenBank/DDBJ databases">
        <title>Phylogenetic diversity of female urinary microbiome.</title>
        <authorList>
            <person name="Thomas-White K."/>
            <person name="Wolfe A.J."/>
        </authorList>
    </citation>
    <scope>NUCLEOTIDE SEQUENCE [LARGE SCALE GENOMIC DNA]</scope>
    <source>
        <strain evidence="1 2">UMB0319</strain>
    </source>
</reference>
<organism evidence="1 2">
    <name type="scientific">Actinomyces urogenitalis</name>
    <dbReference type="NCBI Taxonomy" id="103621"/>
    <lineage>
        <taxon>Bacteria</taxon>
        <taxon>Bacillati</taxon>
        <taxon>Actinomycetota</taxon>
        <taxon>Actinomycetes</taxon>
        <taxon>Actinomycetales</taxon>
        <taxon>Actinomycetaceae</taxon>
        <taxon>Actinomyces</taxon>
    </lineage>
</organism>